<dbReference type="Proteomes" id="UP001428341">
    <property type="component" value="Unassembled WGS sequence"/>
</dbReference>
<feature type="region of interest" description="Disordered" evidence="1">
    <location>
        <begin position="58"/>
        <end position="81"/>
    </location>
</feature>
<proteinExistence type="predicted"/>
<comment type="caution">
    <text evidence="2">The sequence shown here is derived from an EMBL/GenBank/DDBJ whole genome shotgun (WGS) entry which is preliminary data.</text>
</comment>
<accession>A0AAP0QG81</accession>
<gene>
    <name evidence="2" type="ORF">WN944_004299</name>
</gene>
<keyword evidence="3" id="KW-1185">Reference proteome</keyword>
<sequence length="94" mass="10411">MDRAIRVNAGNVYDDGEEIRESDDISVNLKGESVNGPFTKDFVHGMSTTPDSNVVLQQLDSTPSSSTNKSRKRKSKDKTFDQVCSNIGAMVEWQ</sequence>
<organism evidence="2 3">
    <name type="scientific">Citrus x changshan-huyou</name>
    <dbReference type="NCBI Taxonomy" id="2935761"/>
    <lineage>
        <taxon>Eukaryota</taxon>
        <taxon>Viridiplantae</taxon>
        <taxon>Streptophyta</taxon>
        <taxon>Embryophyta</taxon>
        <taxon>Tracheophyta</taxon>
        <taxon>Spermatophyta</taxon>
        <taxon>Magnoliopsida</taxon>
        <taxon>eudicotyledons</taxon>
        <taxon>Gunneridae</taxon>
        <taxon>Pentapetalae</taxon>
        <taxon>rosids</taxon>
        <taxon>malvids</taxon>
        <taxon>Sapindales</taxon>
        <taxon>Rutaceae</taxon>
        <taxon>Aurantioideae</taxon>
        <taxon>Citrus</taxon>
    </lineage>
</organism>
<name>A0AAP0QG81_9ROSI</name>
<evidence type="ECO:0000313" key="3">
    <source>
        <dbReference type="Proteomes" id="UP001428341"/>
    </source>
</evidence>
<evidence type="ECO:0000256" key="1">
    <source>
        <dbReference type="SAM" id="MobiDB-lite"/>
    </source>
</evidence>
<dbReference type="EMBL" id="JBCGBO010000006">
    <property type="protein sequence ID" value="KAK9193602.1"/>
    <property type="molecule type" value="Genomic_DNA"/>
</dbReference>
<dbReference type="AlphaFoldDB" id="A0AAP0QG81"/>
<evidence type="ECO:0000313" key="2">
    <source>
        <dbReference type="EMBL" id="KAK9193602.1"/>
    </source>
</evidence>
<reference evidence="2 3" key="1">
    <citation type="submission" date="2024-05" db="EMBL/GenBank/DDBJ databases">
        <title>Haplotype-resolved chromosome-level genome assembly of Huyou (Citrus changshanensis).</title>
        <authorList>
            <person name="Miao C."/>
            <person name="Chen W."/>
            <person name="Wu Y."/>
            <person name="Wang L."/>
            <person name="Zhao S."/>
            <person name="Grierson D."/>
            <person name="Xu C."/>
            <person name="Chen K."/>
        </authorList>
    </citation>
    <scope>NUCLEOTIDE SEQUENCE [LARGE SCALE GENOMIC DNA]</scope>
    <source>
        <strain evidence="2">01-14</strain>
        <tissue evidence="2">Leaf</tissue>
    </source>
</reference>
<protein>
    <submittedName>
        <fullName evidence="2">Uncharacterized protein</fullName>
    </submittedName>
</protein>